<dbReference type="STRING" id="999627.SAMN05216236_103157"/>
<feature type="signal peptide" evidence="1">
    <location>
        <begin position="1"/>
        <end position="21"/>
    </location>
</feature>
<dbReference type="Proteomes" id="UP000182466">
    <property type="component" value="Unassembled WGS sequence"/>
</dbReference>
<organism evidence="2 3">
    <name type="scientific">Sedimentitalea nanhaiensis</name>
    <dbReference type="NCBI Taxonomy" id="999627"/>
    <lineage>
        <taxon>Bacteria</taxon>
        <taxon>Pseudomonadati</taxon>
        <taxon>Pseudomonadota</taxon>
        <taxon>Alphaproteobacteria</taxon>
        <taxon>Rhodobacterales</taxon>
        <taxon>Paracoccaceae</taxon>
        <taxon>Sedimentitalea</taxon>
    </lineage>
</organism>
<protein>
    <submittedName>
        <fullName evidence="2">Uncharacterized protein</fullName>
    </submittedName>
</protein>
<proteinExistence type="predicted"/>
<dbReference type="OrthoDB" id="9806840at2"/>
<reference evidence="2 3" key="1">
    <citation type="submission" date="2016-10" db="EMBL/GenBank/DDBJ databases">
        <authorList>
            <person name="de Groot N.N."/>
        </authorList>
    </citation>
    <scope>NUCLEOTIDE SEQUENCE [LARGE SCALE GENOMIC DNA]</scope>
    <source>
        <strain evidence="2 3">CGMCC 1.10959</strain>
    </source>
</reference>
<evidence type="ECO:0000313" key="3">
    <source>
        <dbReference type="Proteomes" id="UP000182466"/>
    </source>
</evidence>
<keyword evidence="1" id="KW-0732">Signal</keyword>
<evidence type="ECO:0000313" key="2">
    <source>
        <dbReference type="EMBL" id="SFT56405.1"/>
    </source>
</evidence>
<dbReference type="RefSeq" id="WP_027262504.1">
    <property type="nucleotide sequence ID" value="NZ_FPAW01000003.1"/>
</dbReference>
<gene>
    <name evidence="2" type="ORF">SAMN05216236_103157</name>
</gene>
<dbReference type="AlphaFoldDB" id="A0A1I6Z102"/>
<feature type="chain" id="PRO_5010249654" evidence="1">
    <location>
        <begin position="22"/>
        <end position="140"/>
    </location>
</feature>
<sequence>MKTTSIALAAILLAAAPTVDASERRSEWNNPKSQAVHFTNNCRRPVKLAMRYKDTQDRWVTGGWWYFAGNERSHLKRSSTGRRVATYNRVVYYYAETTGGKRSRWSGDNQKRLGNTVLNMKRKELRQSRDGTFTLSIKCD</sequence>
<dbReference type="EMBL" id="FPAW01000003">
    <property type="protein sequence ID" value="SFT56405.1"/>
    <property type="molecule type" value="Genomic_DNA"/>
</dbReference>
<name>A0A1I6Z102_9RHOB</name>
<evidence type="ECO:0000256" key="1">
    <source>
        <dbReference type="SAM" id="SignalP"/>
    </source>
</evidence>
<keyword evidence="3" id="KW-1185">Reference proteome</keyword>
<accession>A0A1I6Z102</accession>